<name>A0ABN1ZUQ7_9ACTN</name>
<keyword evidence="3" id="KW-0804">Transcription</keyword>
<keyword evidence="2" id="KW-0238">DNA-binding</keyword>
<dbReference type="Gene3D" id="1.10.10.60">
    <property type="entry name" value="Homeodomain-like"/>
    <property type="match status" value="1"/>
</dbReference>
<evidence type="ECO:0000259" key="4">
    <source>
        <dbReference type="PROSITE" id="PS01124"/>
    </source>
</evidence>
<keyword evidence="1" id="KW-0805">Transcription regulation</keyword>
<feature type="domain" description="HTH araC/xylS-type" evidence="4">
    <location>
        <begin position="16"/>
        <end position="84"/>
    </location>
</feature>
<dbReference type="EMBL" id="BAAAOR010000004">
    <property type="protein sequence ID" value="GAA1504811.1"/>
    <property type="molecule type" value="Genomic_DNA"/>
</dbReference>
<protein>
    <recommendedName>
        <fullName evidence="4">HTH araC/xylS-type domain-containing protein</fullName>
    </recommendedName>
</protein>
<dbReference type="InterPro" id="IPR009057">
    <property type="entry name" value="Homeodomain-like_sf"/>
</dbReference>
<evidence type="ECO:0000256" key="3">
    <source>
        <dbReference type="ARBA" id="ARBA00023163"/>
    </source>
</evidence>
<reference evidence="5 6" key="1">
    <citation type="journal article" date="2019" name="Int. J. Syst. Evol. Microbiol.">
        <title>The Global Catalogue of Microorganisms (GCM) 10K type strain sequencing project: providing services to taxonomists for standard genome sequencing and annotation.</title>
        <authorList>
            <consortium name="The Broad Institute Genomics Platform"/>
            <consortium name="The Broad Institute Genome Sequencing Center for Infectious Disease"/>
            <person name="Wu L."/>
            <person name="Ma J."/>
        </authorList>
    </citation>
    <scope>NUCLEOTIDE SEQUENCE [LARGE SCALE GENOMIC DNA]</scope>
    <source>
        <strain evidence="5 6">JCM 14942</strain>
    </source>
</reference>
<accession>A0ABN1ZUQ7</accession>
<dbReference type="RefSeq" id="WP_181410703.1">
    <property type="nucleotide sequence ID" value="NZ_BAAAOR010000004.1"/>
</dbReference>
<dbReference type="Pfam" id="PF12833">
    <property type="entry name" value="HTH_18"/>
    <property type="match status" value="1"/>
</dbReference>
<dbReference type="InterPro" id="IPR018062">
    <property type="entry name" value="HTH_AraC-typ_CS"/>
</dbReference>
<comment type="caution">
    <text evidence="5">The sequence shown here is derived from an EMBL/GenBank/DDBJ whole genome shotgun (WGS) entry which is preliminary data.</text>
</comment>
<evidence type="ECO:0000313" key="5">
    <source>
        <dbReference type="EMBL" id="GAA1504811.1"/>
    </source>
</evidence>
<proteinExistence type="predicted"/>
<dbReference type="PANTHER" id="PTHR11019">
    <property type="entry name" value="HTH-TYPE TRANSCRIPTIONAL REGULATOR NIMR"/>
    <property type="match status" value="1"/>
</dbReference>
<gene>
    <name evidence="5" type="ORF">GCM10009788_05380</name>
</gene>
<dbReference type="Proteomes" id="UP001500842">
    <property type="component" value="Unassembled WGS sequence"/>
</dbReference>
<dbReference type="PROSITE" id="PS01124">
    <property type="entry name" value="HTH_ARAC_FAMILY_2"/>
    <property type="match status" value="1"/>
</dbReference>
<dbReference type="InterPro" id="IPR018060">
    <property type="entry name" value="HTH_AraC"/>
</dbReference>
<dbReference type="SMART" id="SM00342">
    <property type="entry name" value="HTH_ARAC"/>
    <property type="match status" value="1"/>
</dbReference>
<sequence length="84" mass="8856">MLEVHPADADDALARSPRSLTRLVQGDVGLSFVALRARVRLHRSTYEIARGRPLAGVASAVGYRSPASYGAAFRAATGLSPGCF</sequence>
<organism evidence="5 6">
    <name type="scientific">Nocardioides humi</name>
    <dbReference type="NCBI Taxonomy" id="449461"/>
    <lineage>
        <taxon>Bacteria</taxon>
        <taxon>Bacillati</taxon>
        <taxon>Actinomycetota</taxon>
        <taxon>Actinomycetes</taxon>
        <taxon>Propionibacteriales</taxon>
        <taxon>Nocardioidaceae</taxon>
        <taxon>Nocardioides</taxon>
    </lineage>
</organism>
<evidence type="ECO:0000313" key="6">
    <source>
        <dbReference type="Proteomes" id="UP001500842"/>
    </source>
</evidence>
<dbReference type="PANTHER" id="PTHR11019:SF199">
    <property type="entry name" value="HTH-TYPE TRANSCRIPTIONAL REGULATOR NIMR"/>
    <property type="match status" value="1"/>
</dbReference>
<dbReference type="PROSITE" id="PS00041">
    <property type="entry name" value="HTH_ARAC_FAMILY_1"/>
    <property type="match status" value="1"/>
</dbReference>
<dbReference type="SUPFAM" id="SSF46689">
    <property type="entry name" value="Homeodomain-like"/>
    <property type="match status" value="1"/>
</dbReference>
<evidence type="ECO:0000256" key="2">
    <source>
        <dbReference type="ARBA" id="ARBA00023125"/>
    </source>
</evidence>
<evidence type="ECO:0000256" key="1">
    <source>
        <dbReference type="ARBA" id="ARBA00023015"/>
    </source>
</evidence>
<keyword evidence="6" id="KW-1185">Reference proteome</keyword>